<comment type="subcellular location">
    <subcellularLocation>
        <location evidence="1">Cell envelope</location>
    </subcellularLocation>
</comment>
<comment type="similarity">
    <text evidence="2">Belongs to the bacterial solute-binding protein 8 family.</text>
</comment>
<organism evidence="6 7">
    <name type="scientific">Thermotalea metallivorans</name>
    <dbReference type="NCBI Taxonomy" id="520762"/>
    <lineage>
        <taxon>Bacteria</taxon>
        <taxon>Bacillati</taxon>
        <taxon>Bacillota</taxon>
        <taxon>Clostridia</taxon>
        <taxon>Peptostreptococcales</taxon>
        <taxon>Thermotaleaceae</taxon>
        <taxon>Thermotalea</taxon>
    </lineage>
</organism>
<evidence type="ECO:0000256" key="1">
    <source>
        <dbReference type="ARBA" id="ARBA00004196"/>
    </source>
</evidence>
<proteinExistence type="inferred from homology"/>
<evidence type="ECO:0000256" key="2">
    <source>
        <dbReference type="ARBA" id="ARBA00008814"/>
    </source>
</evidence>
<dbReference type="Pfam" id="PF01497">
    <property type="entry name" value="Peripla_BP_2"/>
    <property type="match status" value="1"/>
</dbReference>
<gene>
    <name evidence="6" type="primary">yfiY</name>
    <name evidence="6" type="ORF">AN619_11190</name>
</gene>
<accession>A0A140L6I7</accession>
<dbReference type="PATRIC" id="fig|520762.4.peg.1251"/>
<reference evidence="6 7" key="1">
    <citation type="submission" date="2015-12" db="EMBL/GenBank/DDBJ databases">
        <title>Draft genome sequence of the thermoanaerobe Thermotalea metallivorans, an isolate from the runoff channel of the Great Artesian Basin, Australia.</title>
        <authorList>
            <person name="Patel B.K."/>
        </authorList>
    </citation>
    <scope>NUCLEOTIDE SEQUENCE [LARGE SCALE GENOMIC DNA]</scope>
    <source>
        <strain evidence="6 7">B2-1</strain>
    </source>
</reference>
<dbReference type="EMBL" id="LOEE01000028">
    <property type="protein sequence ID" value="KXG76162.1"/>
    <property type="molecule type" value="Genomic_DNA"/>
</dbReference>
<keyword evidence="4" id="KW-0732">Signal</keyword>
<dbReference type="GO" id="GO:1901678">
    <property type="term" value="P:iron coordination entity transport"/>
    <property type="evidence" value="ECO:0007669"/>
    <property type="project" value="UniProtKB-ARBA"/>
</dbReference>
<evidence type="ECO:0000256" key="4">
    <source>
        <dbReference type="ARBA" id="ARBA00022729"/>
    </source>
</evidence>
<keyword evidence="3" id="KW-0813">Transport</keyword>
<keyword evidence="7" id="KW-1185">Reference proteome</keyword>
<dbReference type="GO" id="GO:0030288">
    <property type="term" value="C:outer membrane-bounded periplasmic space"/>
    <property type="evidence" value="ECO:0007669"/>
    <property type="project" value="TreeGrafter"/>
</dbReference>
<feature type="domain" description="Fe/B12 periplasmic-binding" evidence="5">
    <location>
        <begin position="7"/>
        <end position="268"/>
    </location>
</feature>
<evidence type="ECO:0000313" key="7">
    <source>
        <dbReference type="Proteomes" id="UP000070456"/>
    </source>
</evidence>
<dbReference type="AlphaFoldDB" id="A0A140L6I7"/>
<evidence type="ECO:0000259" key="5">
    <source>
        <dbReference type="PROSITE" id="PS50983"/>
    </source>
</evidence>
<comment type="caution">
    <text evidence="6">The sequence shown here is derived from an EMBL/GenBank/DDBJ whole genome shotgun (WGS) entry which is preliminary data.</text>
</comment>
<dbReference type="PANTHER" id="PTHR30532">
    <property type="entry name" value="IRON III DICITRATE-BINDING PERIPLASMIC PROTEIN"/>
    <property type="match status" value="1"/>
</dbReference>
<protein>
    <submittedName>
        <fullName evidence="6">Putative siderophore-binding lipoprotein YfiY</fullName>
    </submittedName>
</protein>
<sequence length="269" mass="30581">MKGTPQKVVVLVNGMVDISLALGAKPVGAVKSWIGDPWYDYIKDQMEGVVVLGDETQPNLELIASLKPDLILGSKMRHEEIYEQLNAIAPTVMSEDVFNWKANLALVAEALNKKAEGDKIMEDWNKRVEDFKSKLGDKASMEVSLIRFNPDHARIYYTGFPGLIIEEVGLSRPEAQRVKDQKIAQLTKERIPEMDGDIIFDFTADWKGDGEVFKLQKEWMNDPLWKNLNAVKNDKVIRVNEVYWNMSGGVMAANKMLDDLYKYILNEEK</sequence>
<dbReference type="InterPro" id="IPR051313">
    <property type="entry name" value="Bact_iron-sidero_bind"/>
</dbReference>
<dbReference type="STRING" id="520762.AN619_11190"/>
<dbReference type="Proteomes" id="UP000070456">
    <property type="component" value="Unassembled WGS sequence"/>
</dbReference>
<dbReference type="Gene3D" id="3.40.50.1980">
    <property type="entry name" value="Nitrogenase molybdenum iron protein domain"/>
    <property type="match status" value="2"/>
</dbReference>
<evidence type="ECO:0000313" key="6">
    <source>
        <dbReference type="EMBL" id="KXG76162.1"/>
    </source>
</evidence>
<dbReference type="PANTHER" id="PTHR30532:SF21">
    <property type="entry name" value="SIDEROPHORE-BINDING LIPOPROTEIN YFIY-RELATED"/>
    <property type="match status" value="1"/>
</dbReference>
<dbReference type="SUPFAM" id="SSF53807">
    <property type="entry name" value="Helical backbone' metal receptor"/>
    <property type="match status" value="1"/>
</dbReference>
<dbReference type="PROSITE" id="PS50983">
    <property type="entry name" value="FE_B12_PBP"/>
    <property type="match status" value="1"/>
</dbReference>
<dbReference type="CDD" id="cd01146">
    <property type="entry name" value="FhuD"/>
    <property type="match status" value="1"/>
</dbReference>
<evidence type="ECO:0000256" key="3">
    <source>
        <dbReference type="ARBA" id="ARBA00022448"/>
    </source>
</evidence>
<name>A0A140L6I7_9FIRM</name>
<keyword evidence="6" id="KW-0449">Lipoprotein</keyword>
<dbReference type="InterPro" id="IPR002491">
    <property type="entry name" value="ABC_transptr_periplasmic_BD"/>
</dbReference>